<sequence>MLTYKQNITSLPTYNDGKLKLFAIKQTQNTYPVEYLKNMKKEVWFEELSISDKLRFESEERKRKLSLKIRIPQMKEITSLNVVKIGNEYHKVFNAYHFTNNDGFKQTDLTLEEYPRVKLEEDL</sequence>
<dbReference type="EMBL" id="BK015173">
    <property type="protein sequence ID" value="DAD94117.1"/>
    <property type="molecule type" value="Genomic_DNA"/>
</dbReference>
<evidence type="ECO:0000313" key="1">
    <source>
        <dbReference type="EMBL" id="DAD94117.1"/>
    </source>
</evidence>
<evidence type="ECO:0008006" key="2">
    <source>
        <dbReference type="Google" id="ProtNLM"/>
    </source>
</evidence>
<reference evidence="1" key="1">
    <citation type="journal article" date="2021" name="Proc. Natl. Acad. Sci. U.S.A.">
        <title>A Catalog of Tens of Thousands of Viruses from Human Metagenomes Reveals Hidden Associations with Chronic Diseases.</title>
        <authorList>
            <person name="Tisza M.J."/>
            <person name="Buck C.B."/>
        </authorList>
    </citation>
    <scope>NUCLEOTIDE SEQUENCE</scope>
    <source>
        <strain evidence="1">CtUF252</strain>
    </source>
</reference>
<name>A0A8S5NH05_9CAUD</name>
<protein>
    <recommendedName>
        <fullName evidence="2">Head-tail joining protein</fullName>
    </recommendedName>
</protein>
<accession>A0A8S5NH05</accession>
<organism evidence="1">
    <name type="scientific">Siphoviridae sp. ctUF252</name>
    <dbReference type="NCBI Taxonomy" id="2826350"/>
    <lineage>
        <taxon>Viruses</taxon>
        <taxon>Duplodnaviria</taxon>
        <taxon>Heunggongvirae</taxon>
        <taxon>Uroviricota</taxon>
        <taxon>Caudoviricetes</taxon>
    </lineage>
</organism>
<proteinExistence type="predicted"/>